<gene>
    <name evidence="1" type="primary">fdnG_3</name>
    <name evidence="1" type="ORF">NCTC12993_07503</name>
</gene>
<dbReference type="SUPFAM" id="SSF53706">
    <property type="entry name" value="Formate dehydrogenase/DMSO reductase, domains 1-3"/>
    <property type="match status" value="1"/>
</dbReference>
<organism evidence="1 2">
    <name type="scientific">Kluyvera cryocrescens</name>
    <name type="common">Kluyvera citrophila</name>
    <dbReference type="NCBI Taxonomy" id="580"/>
    <lineage>
        <taxon>Bacteria</taxon>
        <taxon>Pseudomonadati</taxon>
        <taxon>Pseudomonadota</taxon>
        <taxon>Gammaproteobacteria</taxon>
        <taxon>Enterobacterales</taxon>
        <taxon>Enterobacteriaceae</taxon>
        <taxon>Kluyvera</taxon>
    </lineage>
</organism>
<reference evidence="1 2" key="1">
    <citation type="submission" date="2019-03" db="EMBL/GenBank/DDBJ databases">
        <authorList>
            <consortium name="Pathogen Informatics"/>
        </authorList>
    </citation>
    <scope>NUCLEOTIDE SEQUENCE [LARGE SCALE GENOMIC DNA]</scope>
    <source>
        <strain evidence="1 2">NCTC12993</strain>
    </source>
</reference>
<dbReference type="GO" id="GO:0016491">
    <property type="term" value="F:oxidoreductase activity"/>
    <property type="evidence" value="ECO:0007669"/>
    <property type="project" value="UniProtKB-KW"/>
</dbReference>
<dbReference type="Gene3D" id="3.40.50.740">
    <property type="match status" value="1"/>
</dbReference>
<dbReference type="Proteomes" id="UP000401081">
    <property type="component" value="Unassembled WGS sequence"/>
</dbReference>
<dbReference type="AlphaFoldDB" id="A0A485D2F9"/>
<accession>A0A485D2F9</accession>
<keyword evidence="1" id="KW-0560">Oxidoreductase</keyword>
<evidence type="ECO:0000313" key="1">
    <source>
        <dbReference type="EMBL" id="VFS90794.1"/>
    </source>
</evidence>
<keyword evidence="2" id="KW-1185">Reference proteome</keyword>
<name>A0A485D2F9_KLUCR</name>
<dbReference type="EMBL" id="CAADJD010000034">
    <property type="protein sequence ID" value="VFS90794.1"/>
    <property type="molecule type" value="Genomic_DNA"/>
</dbReference>
<protein>
    <submittedName>
        <fullName evidence="1">Formate dehydrogenase, nitrate-inducible, major subunit</fullName>
        <ecNumber evidence="1">1.2.1.2</ecNumber>
    </submittedName>
</protein>
<evidence type="ECO:0000313" key="2">
    <source>
        <dbReference type="Proteomes" id="UP000401081"/>
    </source>
</evidence>
<proteinExistence type="predicted"/>
<dbReference type="EC" id="1.2.1.2" evidence="1"/>
<sequence length="83" mass="9370">MTQAELMLEGKINGYIVQGFNPLAAFPDKNKSSRALAKLKYMVVIDPLATESSTFWQHHGEMNDVRPEDIQTEIFPFAVILLC</sequence>